<accession>A0ABZ1C354</accession>
<sequence length="328" mass="36021">MHPLYDLIDQLGIVHPATFTVLFLLASWLMIWRLEAMLQQGLDGTALGTLIVPYCSGLGNLVFVFLLWRDQGAPVEIMVNSLVNNTTNLTLLLGLPALIWPLHIVANKGGKSQRRTQQLSRLALLLTLAAVLFFTGLTWALGRDGQLDRGDGLALIGVFLFWQCFQVFDVLKDNVRRGGSFGWRFYIDLVLIALSGWVIYESLDGLVAYLSAADSGFFSAANLGWITGWLLVLPNALLAFYYAWRRRADIVYSSQVGDGHICIPLCLGLFAVLQPVPLPDFFQTAVIILGGAVLVHGICLLTVGRLPRPIAAGLVVAYAWFVYTGLIA</sequence>
<feature type="transmembrane region" description="Helical" evidence="5">
    <location>
        <begin position="282"/>
        <end position="303"/>
    </location>
</feature>
<gene>
    <name evidence="7" type="ORF">K1X11_015110</name>
</gene>
<feature type="domain" description="Sodium/calcium exchanger membrane region" evidence="6">
    <location>
        <begin position="19"/>
        <end position="167"/>
    </location>
</feature>
<dbReference type="InterPro" id="IPR004837">
    <property type="entry name" value="NaCa_Exmemb"/>
</dbReference>
<reference evidence="7 8" key="1">
    <citation type="submission" date="2021-08" db="EMBL/GenBank/DDBJ databases">
        <authorList>
            <person name="Zhang D."/>
            <person name="Zhang A."/>
            <person name="Wang L."/>
        </authorList>
    </citation>
    <scope>NUCLEOTIDE SEQUENCE [LARGE SCALE GENOMIC DNA]</scope>
    <source>
        <strain evidence="7 8">WL0086</strain>
    </source>
</reference>
<evidence type="ECO:0000313" key="7">
    <source>
        <dbReference type="EMBL" id="WRQ86143.1"/>
    </source>
</evidence>
<dbReference type="EMBL" id="CP139781">
    <property type="protein sequence ID" value="WRQ86143.1"/>
    <property type="molecule type" value="Genomic_DNA"/>
</dbReference>
<name>A0ABZ1C354_9BACT</name>
<feature type="transmembrane region" description="Helical" evidence="5">
    <location>
        <begin position="310"/>
        <end position="327"/>
    </location>
</feature>
<feature type="transmembrane region" description="Helical" evidence="5">
    <location>
        <begin position="183"/>
        <end position="200"/>
    </location>
</feature>
<evidence type="ECO:0000313" key="8">
    <source>
        <dbReference type="Proteomes" id="UP000738431"/>
    </source>
</evidence>
<dbReference type="Proteomes" id="UP000738431">
    <property type="component" value="Chromosome"/>
</dbReference>
<evidence type="ECO:0000259" key="6">
    <source>
        <dbReference type="Pfam" id="PF01699"/>
    </source>
</evidence>
<feature type="transmembrane region" description="Helical" evidence="5">
    <location>
        <begin position="119"/>
        <end position="141"/>
    </location>
</feature>
<evidence type="ECO:0000256" key="1">
    <source>
        <dbReference type="ARBA" id="ARBA00004141"/>
    </source>
</evidence>
<dbReference type="InterPro" id="IPR044880">
    <property type="entry name" value="NCX_ion-bd_dom_sf"/>
</dbReference>
<feature type="transmembrane region" description="Helical" evidence="5">
    <location>
        <begin position="44"/>
        <end position="68"/>
    </location>
</feature>
<keyword evidence="4 5" id="KW-0472">Membrane</keyword>
<feature type="transmembrane region" description="Helical" evidence="5">
    <location>
        <begin position="12"/>
        <end position="32"/>
    </location>
</feature>
<evidence type="ECO:0000256" key="2">
    <source>
        <dbReference type="ARBA" id="ARBA00022692"/>
    </source>
</evidence>
<feature type="transmembrane region" description="Helical" evidence="5">
    <location>
        <begin position="220"/>
        <end position="244"/>
    </location>
</feature>
<feature type="transmembrane region" description="Helical" evidence="5">
    <location>
        <begin position="153"/>
        <end position="171"/>
    </location>
</feature>
<dbReference type="Pfam" id="PF01699">
    <property type="entry name" value="Na_Ca_ex"/>
    <property type="match status" value="1"/>
</dbReference>
<evidence type="ECO:0000256" key="5">
    <source>
        <dbReference type="SAM" id="Phobius"/>
    </source>
</evidence>
<keyword evidence="8" id="KW-1185">Reference proteome</keyword>
<feature type="transmembrane region" description="Helical" evidence="5">
    <location>
        <begin position="256"/>
        <end position="276"/>
    </location>
</feature>
<organism evidence="7 8">
    <name type="scientific">Actomonas aquatica</name>
    <dbReference type="NCBI Taxonomy" id="2866162"/>
    <lineage>
        <taxon>Bacteria</taxon>
        <taxon>Pseudomonadati</taxon>
        <taxon>Verrucomicrobiota</taxon>
        <taxon>Opitutia</taxon>
        <taxon>Opitutales</taxon>
        <taxon>Opitutaceae</taxon>
        <taxon>Actomonas</taxon>
    </lineage>
</organism>
<evidence type="ECO:0000256" key="3">
    <source>
        <dbReference type="ARBA" id="ARBA00022989"/>
    </source>
</evidence>
<keyword evidence="2 5" id="KW-0812">Transmembrane</keyword>
<reference evidence="7 8" key="2">
    <citation type="submission" date="2023-12" db="EMBL/GenBank/DDBJ databases">
        <title>Description of an unclassified Opitutus bacterium of Verrucomicrobiota.</title>
        <authorList>
            <person name="Zhang D.-F."/>
        </authorList>
    </citation>
    <scope>NUCLEOTIDE SEQUENCE [LARGE SCALE GENOMIC DNA]</scope>
    <source>
        <strain evidence="7 8">WL0086</strain>
    </source>
</reference>
<protein>
    <submittedName>
        <fullName evidence="7">Sodium:calcium symporter</fullName>
    </submittedName>
</protein>
<dbReference type="RefSeq" id="WP_324725998.1">
    <property type="nucleotide sequence ID" value="NZ_CP139781.1"/>
</dbReference>
<comment type="subcellular location">
    <subcellularLocation>
        <location evidence="1">Membrane</location>
        <topology evidence="1">Multi-pass membrane protein</topology>
    </subcellularLocation>
</comment>
<proteinExistence type="predicted"/>
<keyword evidence="3 5" id="KW-1133">Transmembrane helix</keyword>
<feature type="transmembrane region" description="Helical" evidence="5">
    <location>
        <begin position="88"/>
        <end position="107"/>
    </location>
</feature>
<dbReference type="Gene3D" id="1.20.1420.30">
    <property type="entry name" value="NCX, central ion-binding region"/>
    <property type="match status" value="1"/>
</dbReference>
<evidence type="ECO:0000256" key="4">
    <source>
        <dbReference type="ARBA" id="ARBA00023136"/>
    </source>
</evidence>